<reference evidence="4 5" key="2">
    <citation type="submission" date="2015-10" db="EMBL/GenBank/DDBJ databases">
        <title>Draft Genome Sequence of Prosthecomicrobium hirschii ATCC 27832.</title>
        <authorList>
            <person name="Daniel J."/>
            <person name="Givan S.A."/>
            <person name="Brun Y.V."/>
            <person name="Brown P.J."/>
        </authorList>
    </citation>
    <scope>NUCLEOTIDE SEQUENCE [LARGE SCALE GENOMIC DNA]</scope>
    <source>
        <strain evidence="4 5">16</strain>
    </source>
</reference>
<protein>
    <recommendedName>
        <fullName evidence="1">LPS-assembly protein LptD</fullName>
    </recommendedName>
</protein>
<dbReference type="AlphaFoldDB" id="A0A0P6W6Y7"/>
<comment type="subunit">
    <text evidence="1">Component of the lipopolysaccharide transport and assembly complex.</text>
</comment>
<dbReference type="HAMAP" id="MF_01411">
    <property type="entry name" value="LPS_assembly_LptD"/>
    <property type="match status" value="1"/>
</dbReference>
<dbReference type="EMBL" id="LJYW01000001">
    <property type="protein sequence ID" value="KPL54894.1"/>
    <property type="molecule type" value="Genomic_DNA"/>
</dbReference>
<dbReference type="InterPro" id="IPR050218">
    <property type="entry name" value="LptD"/>
</dbReference>
<keyword evidence="1" id="KW-0472">Membrane</keyword>
<dbReference type="Proteomes" id="UP000048984">
    <property type="component" value="Unassembled WGS sequence"/>
</dbReference>
<dbReference type="GO" id="GO:0015920">
    <property type="term" value="P:lipopolysaccharide transport"/>
    <property type="evidence" value="ECO:0007669"/>
    <property type="project" value="InterPro"/>
</dbReference>
<dbReference type="InterPro" id="IPR007543">
    <property type="entry name" value="LptD_C"/>
</dbReference>
<dbReference type="RefSeq" id="WP_054361060.1">
    <property type="nucleotide sequence ID" value="NZ_LJYW01000001.1"/>
</dbReference>
<reference evidence="4 5" key="1">
    <citation type="submission" date="2015-09" db="EMBL/GenBank/DDBJ databases">
        <authorList>
            <person name="Jackson K.R."/>
            <person name="Lunt B.L."/>
            <person name="Fisher J.N.B."/>
            <person name="Gardner A.V."/>
            <person name="Bailey M.E."/>
            <person name="Deus L.M."/>
            <person name="Earl A.S."/>
            <person name="Gibby P.D."/>
            <person name="Hartmann K.A."/>
            <person name="Liu J.E."/>
            <person name="Manci A.M."/>
            <person name="Nielsen D.A."/>
            <person name="Solomon M.B."/>
            <person name="Breakwell D.P."/>
            <person name="Burnett S.H."/>
            <person name="Grose J.H."/>
        </authorList>
    </citation>
    <scope>NUCLEOTIDE SEQUENCE [LARGE SCALE GENOMIC DNA]</scope>
    <source>
        <strain evidence="4 5">16</strain>
    </source>
</reference>
<dbReference type="GO" id="GO:0009279">
    <property type="term" value="C:cell outer membrane"/>
    <property type="evidence" value="ECO:0007669"/>
    <property type="project" value="UniProtKB-SubCell"/>
</dbReference>
<comment type="caution">
    <text evidence="4">The sequence shown here is derived from an EMBL/GenBank/DDBJ whole genome shotgun (WGS) entry which is preliminary data.</text>
</comment>
<feature type="domain" description="LptD C-terminal" evidence="3">
    <location>
        <begin position="330"/>
        <end position="726"/>
    </location>
</feature>
<dbReference type="GO" id="GO:1990351">
    <property type="term" value="C:transporter complex"/>
    <property type="evidence" value="ECO:0007669"/>
    <property type="project" value="TreeGrafter"/>
</dbReference>
<evidence type="ECO:0000313" key="5">
    <source>
        <dbReference type="Proteomes" id="UP000048984"/>
    </source>
</evidence>
<dbReference type="PANTHER" id="PTHR30189:SF1">
    <property type="entry name" value="LPS-ASSEMBLY PROTEIN LPTD"/>
    <property type="match status" value="1"/>
</dbReference>
<gene>
    <name evidence="1" type="primary">lptD</name>
    <name evidence="4" type="ORF">ABB55_23940</name>
</gene>
<keyword evidence="1" id="KW-0998">Cell outer membrane</keyword>
<dbReference type="InterPro" id="IPR020889">
    <property type="entry name" value="LipoPS_assembly_LptD"/>
</dbReference>
<name>A0A0P6W6Y7_9HYPH</name>
<keyword evidence="5" id="KW-1185">Reference proteome</keyword>
<evidence type="ECO:0000313" key="4">
    <source>
        <dbReference type="EMBL" id="KPL54894.1"/>
    </source>
</evidence>
<organism evidence="4 5">
    <name type="scientific">Prosthecodimorpha hirschii</name>
    <dbReference type="NCBI Taxonomy" id="665126"/>
    <lineage>
        <taxon>Bacteria</taxon>
        <taxon>Pseudomonadati</taxon>
        <taxon>Pseudomonadota</taxon>
        <taxon>Alphaproteobacteria</taxon>
        <taxon>Hyphomicrobiales</taxon>
        <taxon>Ancalomicrobiaceae</taxon>
        <taxon>Prosthecodimorpha</taxon>
    </lineage>
</organism>
<keyword evidence="1" id="KW-0732">Signal</keyword>
<comment type="subcellular location">
    <subcellularLocation>
        <location evidence="1">Cell outer membrane</location>
    </subcellularLocation>
</comment>
<comment type="similarity">
    <text evidence="1">Belongs to the LptD family.</text>
</comment>
<proteinExistence type="inferred from homology"/>
<dbReference type="PANTHER" id="PTHR30189">
    <property type="entry name" value="LPS-ASSEMBLY PROTEIN"/>
    <property type="match status" value="1"/>
</dbReference>
<comment type="caution">
    <text evidence="1">Lacks conserved residue(s) required for the propagation of feature annotation.</text>
</comment>
<accession>A0A0P6W6Y7</accession>
<sequence length="829" mass="92015">MRADERTRDPGGSGAPASARAQTRLHAPSWGRAAALGAVVLTALTLADAGLAGGVAAQDIMKRLTQPKNGAAAKMFLESDQVVYDNKRNTVTAVGKVEIRYNGYTLTAARVTFHRVTKRVVAEGSARLVEPQGNVINGETIDVTENFRDGFVTSLAIDTTERSRFSAGKADRRDGNVTVFENGVYSACQTCVNEPTKPPFWQIRAAKIIHNQQEKTVYYEDAKLEFLGTPIAYVPYFSLPDPTVARKTGFLAPGFLASSTLGFGMQAPYFWAPTHDWDVTLAPTLLSRQGVLGDVEVRNRLETGKWSVRLVGINQNDPGAFSGTSGDRVSRGAVFTKGEFNINEQWKWGWDAVLLSDRKFLLDYKLVPSDRQEATSTIYMTGKGERNYFDARIYQFQVFEDDYYVFRKDNGKPLPYGRFLEQKQPLVAPVIDYDFVYPDPVMGGELAGRFNFTSLSRLKTDIDQMRQVYGASGNYTRMSADVTWRRQYIDSIGQIFTPFLGLRADVFSSQSTNPHIGWVDTGTYARIMPTVGIEYRYPFIANTTFGNHIFEPIAQLVARPNEQYVGRLPNEDAQSFVFDTSNLFDPDKFSGFDRAEGATRANMGFRYTFLPTGGGSVTLLAGQSYLLAGTNSFADPQIARIMAMDPRPLTGYGSGLDTDRSDYVTSIAIDTGRGFRFGSSARFDNRSLALNRAEVQATGTSGPLSGSLTYAYLRTPQYFYNLLNNTPYQIGKLDPAREEVQSALNLRMAQNWRLFGGIRYDVENSFVVNNTLGLGFDNDSFSASLAYTEDTDRALTKSKDSRILSDRVLYFRFGLRTIGDGAVSNSLMR</sequence>
<evidence type="ECO:0000256" key="1">
    <source>
        <dbReference type="HAMAP-Rule" id="MF_01411"/>
    </source>
</evidence>
<dbReference type="GO" id="GO:0043165">
    <property type="term" value="P:Gram-negative-bacterium-type cell outer membrane assembly"/>
    <property type="evidence" value="ECO:0007669"/>
    <property type="project" value="UniProtKB-UniRule"/>
</dbReference>
<dbReference type="Pfam" id="PF04453">
    <property type="entry name" value="LptD"/>
    <property type="match status" value="1"/>
</dbReference>
<feature type="region of interest" description="Disordered" evidence="2">
    <location>
        <begin position="1"/>
        <end position="24"/>
    </location>
</feature>
<dbReference type="Gene3D" id="2.60.450.10">
    <property type="entry name" value="Lipopolysaccharide (LPS) transport protein A like domain"/>
    <property type="match status" value="1"/>
</dbReference>
<evidence type="ECO:0000259" key="3">
    <source>
        <dbReference type="Pfam" id="PF04453"/>
    </source>
</evidence>
<evidence type="ECO:0000256" key="2">
    <source>
        <dbReference type="SAM" id="MobiDB-lite"/>
    </source>
</evidence>
<dbReference type="STRING" id="665126.ABB55_23940"/>
<comment type="function">
    <text evidence="1">Involved in the assembly of lipopolysaccharide (LPS) at the surface of the outer membrane.</text>
</comment>